<evidence type="ECO:0000256" key="1">
    <source>
        <dbReference type="SAM" id="Phobius"/>
    </source>
</evidence>
<evidence type="ECO:0000313" key="2">
    <source>
        <dbReference type="EMBL" id="GIN98697.1"/>
    </source>
</evidence>
<evidence type="ECO:0000313" key="3">
    <source>
        <dbReference type="EMBL" id="RST58148.1"/>
    </source>
</evidence>
<dbReference type="Proteomes" id="UP000680670">
    <property type="component" value="Unassembled WGS sequence"/>
</dbReference>
<reference evidence="3 4" key="1">
    <citation type="submission" date="2018-12" db="EMBL/GenBank/DDBJ databases">
        <authorList>
            <person name="Sun L."/>
            <person name="Chen Z."/>
        </authorList>
    </citation>
    <scope>NUCLEOTIDE SEQUENCE [LARGE SCALE GENOMIC DNA]</scope>
    <source>
        <strain evidence="3 4">LMG 29736</strain>
    </source>
</reference>
<evidence type="ECO:0000313" key="4">
    <source>
        <dbReference type="Proteomes" id="UP000287296"/>
    </source>
</evidence>
<organism evidence="3 4">
    <name type="scientific">Siminovitchia terrae</name>
    <name type="common">Bacillus terrae</name>
    <dbReference type="NCBI Taxonomy" id="1914933"/>
    <lineage>
        <taxon>Bacteria</taxon>
        <taxon>Bacillati</taxon>
        <taxon>Bacillota</taxon>
        <taxon>Bacilli</taxon>
        <taxon>Bacillales</taxon>
        <taxon>Bacillaceae</taxon>
        <taxon>Siminovitchia</taxon>
    </lineage>
</organism>
<dbReference type="EMBL" id="QYTW02000023">
    <property type="protein sequence ID" value="RST58148.1"/>
    <property type="molecule type" value="Genomic_DNA"/>
</dbReference>
<name>A0A429X432_SIMTE</name>
<proteinExistence type="predicted"/>
<dbReference type="OrthoDB" id="3628949at2"/>
<evidence type="ECO:0000313" key="5">
    <source>
        <dbReference type="Proteomes" id="UP000680670"/>
    </source>
</evidence>
<keyword evidence="5" id="KW-1185">Reference proteome</keyword>
<dbReference type="AlphaFoldDB" id="A0A429X432"/>
<reference evidence="2 5" key="2">
    <citation type="submission" date="2021-03" db="EMBL/GenBank/DDBJ databases">
        <title>Antimicrobial resistance genes in bacteria isolated from Japanese honey, and their potential for conferring macrolide and lincosamide resistance in the American foulbrood pathogen Paenibacillus larvae.</title>
        <authorList>
            <person name="Okamoto M."/>
            <person name="Kumagai M."/>
            <person name="Kanamori H."/>
            <person name="Takamatsu D."/>
        </authorList>
    </citation>
    <scope>NUCLEOTIDE SEQUENCE [LARGE SCALE GENOMIC DNA]</scope>
    <source>
        <strain evidence="2 5">J6TS1</strain>
    </source>
</reference>
<dbReference type="Pfam" id="PF11755">
    <property type="entry name" value="DUF3311"/>
    <property type="match status" value="1"/>
</dbReference>
<dbReference type="RefSeq" id="WP_120115651.1">
    <property type="nucleotide sequence ID" value="NZ_BORJ01000016.1"/>
</dbReference>
<sequence length="66" mass="7703">MKKRIWLYIFSLIPAIGSLSVVNKIEPYVLGLPFVLFWLLMWVVLTSLFLYIVNILDTENEGEDDI</sequence>
<dbReference type="EMBL" id="BORJ01000016">
    <property type="protein sequence ID" value="GIN98697.1"/>
    <property type="molecule type" value="Genomic_DNA"/>
</dbReference>
<keyword evidence="1" id="KW-1133">Transmembrane helix</keyword>
<gene>
    <name evidence="3" type="ORF">D5F11_018780</name>
    <name evidence="2" type="ORF">J6TS1_45670</name>
</gene>
<feature type="transmembrane region" description="Helical" evidence="1">
    <location>
        <begin position="28"/>
        <end position="53"/>
    </location>
</feature>
<feature type="transmembrane region" description="Helical" evidence="1">
    <location>
        <begin position="5"/>
        <end position="22"/>
    </location>
</feature>
<accession>A0A429X432</accession>
<dbReference type="InterPro" id="IPR021741">
    <property type="entry name" value="DUF3311"/>
</dbReference>
<dbReference type="Proteomes" id="UP000287296">
    <property type="component" value="Unassembled WGS sequence"/>
</dbReference>
<keyword evidence="1" id="KW-0812">Transmembrane</keyword>
<comment type="caution">
    <text evidence="3">The sequence shown here is derived from an EMBL/GenBank/DDBJ whole genome shotgun (WGS) entry which is preliminary data.</text>
</comment>
<keyword evidence="1" id="KW-0472">Membrane</keyword>
<protein>
    <submittedName>
        <fullName evidence="3">DUF3311 domain-containing protein</fullName>
    </submittedName>
</protein>